<reference evidence="2" key="1">
    <citation type="submission" date="2014-11" db="EMBL/GenBank/DDBJ databases">
        <authorList>
            <person name="Amaro Gonzalez C."/>
        </authorList>
    </citation>
    <scope>NUCLEOTIDE SEQUENCE</scope>
</reference>
<proteinExistence type="predicted"/>
<keyword evidence="1" id="KW-0812">Transmembrane</keyword>
<name>A0A0E9VDQ8_ANGAN</name>
<protein>
    <submittedName>
        <fullName evidence="2">Uncharacterized protein</fullName>
    </submittedName>
</protein>
<keyword evidence="1" id="KW-1133">Transmembrane helix</keyword>
<dbReference type="AlphaFoldDB" id="A0A0E9VDQ8"/>
<reference evidence="2" key="2">
    <citation type="journal article" date="2015" name="Fish Shellfish Immunol.">
        <title>Early steps in the European eel (Anguilla anguilla)-Vibrio vulnificus interaction in the gills: Role of the RtxA13 toxin.</title>
        <authorList>
            <person name="Callol A."/>
            <person name="Pajuelo D."/>
            <person name="Ebbesson L."/>
            <person name="Teles M."/>
            <person name="MacKenzie S."/>
            <person name="Amaro C."/>
        </authorList>
    </citation>
    <scope>NUCLEOTIDE SEQUENCE</scope>
</reference>
<feature type="transmembrane region" description="Helical" evidence="1">
    <location>
        <begin position="12"/>
        <end position="36"/>
    </location>
</feature>
<sequence length="51" mass="5816">MSSTVPNSEDSMGYIVHALCKLLKLPCIICVVFVFLWTNRFLFIFLCSCIV</sequence>
<accession>A0A0E9VDQ8</accession>
<evidence type="ECO:0000256" key="1">
    <source>
        <dbReference type="SAM" id="Phobius"/>
    </source>
</evidence>
<keyword evidence="1" id="KW-0472">Membrane</keyword>
<evidence type="ECO:0000313" key="2">
    <source>
        <dbReference type="EMBL" id="JAH75600.1"/>
    </source>
</evidence>
<dbReference type="EMBL" id="GBXM01032977">
    <property type="protein sequence ID" value="JAH75600.1"/>
    <property type="molecule type" value="Transcribed_RNA"/>
</dbReference>
<organism evidence="2">
    <name type="scientific">Anguilla anguilla</name>
    <name type="common">European freshwater eel</name>
    <name type="synonym">Muraena anguilla</name>
    <dbReference type="NCBI Taxonomy" id="7936"/>
    <lineage>
        <taxon>Eukaryota</taxon>
        <taxon>Metazoa</taxon>
        <taxon>Chordata</taxon>
        <taxon>Craniata</taxon>
        <taxon>Vertebrata</taxon>
        <taxon>Euteleostomi</taxon>
        <taxon>Actinopterygii</taxon>
        <taxon>Neopterygii</taxon>
        <taxon>Teleostei</taxon>
        <taxon>Anguilliformes</taxon>
        <taxon>Anguillidae</taxon>
        <taxon>Anguilla</taxon>
    </lineage>
</organism>